<dbReference type="Gene3D" id="1.25.40.10">
    <property type="entry name" value="Tetratricopeptide repeat domain"/>
    <property type="match status" value="1"/>
</dbReference>
<dbReference type="SUPFAM" id="SSF52540">
    <property type="entry name" value="P-loop containing nucleoside triphosphate hydrolases"/>
    <property type="match status" value="1"/>
</dbReference>
<keyword evidence="2 3" id="KW-0802">TPR repeat</keyword>
<dbReference type="InterPro" id="IPR011990">
    <property type="entry name" value="TPR-like_helical_dom_sf"/>
</dbReference>
<evidence type="ECO:0000256" key="4">
    <source>
        <dbReference type="SAM" id="MobiDB-lite"/>
    </source>
</evidence>
<organism evidence="6 7">
    <name type="scientific">Armatimonas rosea</name>
    <dbReference type="NCBI Taxonomy" id="685828"/>
    <lineage>
        <taxon>Bacteria</taxon>
        <taxon>Bacillati</taxon>
        <taxon>Armatimonadota</taxon>
        <taxon>Armatimonadia</taxon>
        <taxon>Armatimonadales</taxon>
        <taxon>Armatimonadaceae</taxon>
        <taxon>Armatimonas</taxon>
    </lineage>
</organism>
<evidence type="ECO:0000256" key="3">
    <source>
        <dbReference type="PROSITE-ProRule" id="PRU00339"/>
    </source>
</evidence>
<evidence type="ECO:0000256" key="2">
    <source>
        <dbReference type="ARBA" id="ARBA00022803"/>
    </source>
</evidence>
<gene>
    <name evidence="6" type="ORF">HNQ39_002557</name>
</gene>
<feature type="region of interest" description="Disordered" evidence="4">
    <location>
        <begin position="194"/>
        <end position="215"/>
    </location>
</feature>
<proteinExistence type="predicted"/>
<dbReference type="Pfam" id="PF25000">
    <property type="entry name" value="DUF7779"/>
    <property type="match status" value="1"/>
</dbReference>
<comment type="caution">
    <text evidence="6">The sequence shown here is derived from an EMBL/GenBank/DDBJ whole genome shotgun (WGS) entry which is preliminary data.</text>
</comment>
<accession>A0A7W9SQ71</accession>
<dbReference type="SUPFAM" id="SSF48452">
    <property type="entry name" value="TPR-like"/>
    <property type="match status" value="1"/>
</dbReference>
<evidence type="ECO:0000313" key="6">
    <source>
        <dbReference type="EMBL" id="MBB6050766.1"/>
    </source>
</evidence>
<evidence type="ECO:0000313" key="7">
    <source>
        <dbReference type="Proteomes" id="UP000520814"/>
    </source>
</evidence>
<protein>
    <submittedName>
        <fullName evidence="6">Tetratricopeptide (TPR) repeat protein</fullName>
    </submittedName>
</protein>
<feature type="domain" description="DUF7779" evidence="5">
    <location>
        <begin position="239"/>
        <end position="315"/>
    </location>
</feature>
<reference evidence="6 7" key="1">
    <citation type="submission" date="2020-08" db="EMBL/GenBank/DDBJ databases">
        <title>Genomic Encyclopedia of Type Strains, Phase IV (KMG-IV): sequencing the most valuable type-strain genomes for metagenomic binning, comparative biology and taxonomic classification.</title>
        <authorList>
            <person name="Goeker M."/>
        </authorList>
    </citation>
    <scope>NUCLEOTIDE SEQUENCE [LARGE SCALE GENOMIC DNA]</scope>
    <source>
        <strain evidence="6 7">DSM 23562</strain>
    </source>
</reference>
<dbReference type="Proteomes" id="UP000520814">
    <property type="component" value="Unassembled WGS sequence"/>
</dbReference>
<dbReference type="Pfam" id="PF13424">
    <property type="entry name" value="TPR_12"/>
    <property type="match status" value="1"/>
</dbReference>
<dbReference type="PANTHER" id="PTHR45641">
    <property type="entry name" value="TETRATRICOPEPTIDE REPEAT PROTEIN (AFU_ORTHOLOGUE AFUA_6G03870)"/>
    <property type="match status" value="1"/>
</dbReference>
<evidence type="ECO:0000259" key="5">
    <source>
        <dbReference type="Pfam" id="PF25000"/>
    </source>
</evidence>
<keyword evidence="7" id="KW-1185">Reference proteome</keyword>
<keyword evidence="1" id="KW-0677">Repeat</keyword>
<dbReference type="AlphaFoldDB" id="A0A7W9SQ71"/>
<name>A0A7W9SQ71_ARMRO</name>
<dbReference type="Gene3D" id="3.40.50.300">
    <property type="entry name" value="P-loop containing nucleotide triphosphate hydrolases"/>
    <property type="match status" value="1"/>
</dbReference>
<dbReference type="EMBL" id="JACHGW010000002">
    <property type="protein sequence ID" value="MBB6050766.1"/>
    <property type="molecule type" value="Genomic_DNA"/>
</dbReference>
<dbReference type="InterPro" id="IPR056681">
    <property type="entry name" value="DUF7779"/>
</dbReference>
<sequence length="643" mass="74753">MALKLCEASALNYPLGIIWLRADTEDNLIIDLNKAAHMEAARPFISASIVETKASALSFCEALSKRDGFLIVFDNVDSWETIVEFYNVLTRDRTDNKGGRFLITTRLRDMNPVGSRDLKNIKIKYLATFSTTLGAELIFLRRGRPAESEEERREAEELSRRLGGLPLALDQAGAYLALPDTTIDEYLNEYEKSGTNGGANLRDERAPGHNPQTDNEKYLEHESVRRTYKIALDWLRLESADSVTLLNLCAFLAPDNIPEFLFTDDRNKEYFGKTYFKSVRHAAVRLSLLEHDATEKTLSMHRVVQDVARDLIGEKEESMWIERVVDIIRVASDDEWHENWWEKQLLIPHWDFCTRHSIRNNIFTLSSIWIMSNFSLMEAYLENVNDSKNIARIIMNKYKHEDIHSIELWNVLGMIFRINADLEEKEACFREAEACFREALRIMNKNQYDNNSLKISIYNNLAGILRNRPDVLKNGIVLKPEVIKESAELFNSAIEIARIEHGDDSPNLAAPYNNMAGLYRILKSYDESEKYFKKSIQISIEKNKNHIFDFNLASYFKNIGFLMKEINNINESEEYYGISLWIYLNIDSINPNNAKIANNLEDWIEIRKKSKFNINYIYEYHPYRVKIEDLINLIKKRYPNIKI</sequence>
<evidence type="ECO:0000256" key="1">
    <source>
        <dbReference type="ARBA" id="ARBA00022737"/>
    </source>
</evidence>
<dbReference type="InterPro" id="IPR019734">
    <property type="entry name" value="TPR_rpt"/>
</dbReference>
<feature type="repeat" description="TPR" evidence="3">
    <location>
        <begin position="509"/>
        <end position="542"/>
    </location>
</feature>
<dbReference type="InterPro" id="IPR027417">
    <property type="entry name" value="P-loop_NTPase"/>
</dbReference>
<dbReference type="PROSITE" id="PS50005">
    <property type="entry name" value="TPR"/>
    <property type="match status" value="1"/>
</dbReference>